<name>B0TM48_SHEHH</name>
<dbReference type="EMBL" id="CP000931">
    <property type="protein sequence ID" value="ABZ74641.1"/>
    <property type="molecule type" value="Genomic_DNA"/>
</dbReference>
<feature type="domain" description="N-acetyltransferase" evidence="2">
    <location>
        <begin position="5"/>
        <end position="91"/>
    </location>
</feature>
<dbReference type="Gene3D" id="3.40.630.30">
    <property type="match status" value="1"/>
</dbReference>
<dbReference type="PROSITE" id="PS51729">
    <property type="entry name" value="GNAT_YJDJ"/>
    <property type="match status" value="1"/>
</dbReference>
<reference evidence="3" key="1">
    <citation type="submission" date="2008-01" db="EMBL/GenBank/DDBJ databases">
        <title>Complete sequence of Shewanella halifaxensis HAW-EB4.</title>
        <authorList>
            <consortium name="US DOE Joint Genome Institute"/>
            <person name="Copeland A."/>
            <person name="Lucas S."/>
            <person name="Lapidus A."/>
            <person name="Glavina del Rio T."/>
            <person name="Dalin E."/>
            <person name="Tice H."/>
            <person name="Bruce D."/>
            <person name="Goodwin L."/>
            <person name="Pitluck S."/>
            <person name="Sims D."/>
            <person name="Brettin T."/>
            <person name="Detter J.C."/>
            <person name="Han C."/>
            <person name="Kuske C.R."/>
            <person name="Schmutz J."/>
            <person name="Larimer F."/>
            <person name="Land M."/>
            <person name="Hauser L."/>
            <person name="Kyrpides N."/>
            <person name="Kim E."/>
            <person name="Zhao J.-S."/>
            <person name="Richardson P."/>
        </authorList>
    </citation>
    <scope>NUCLEOTIDE SEQUENCE [LARGE SCALE GENOMIC DNA]</scope>
    <source>
        <strain evidence="3">HAW-EB4</strain>
    </source>
</reference>
<dbReference type="GO" id="GO:0016747">
    <property type="term" value="F:acyltransferase activity, transferring groups other than amino-acyl groups"/>
    <property type="evidence" value="ECO:0007669"/>
    <property type="project" value="InterPro"/>
</dbReference>
<gene>
    <name evidence="3" type="ordered locus">Shal_0065</name>
</gene>
<dbReference type="CDD" id="cd04301">
    <property type="entry name" value="NAT_SF"/>
    <property type="match status" value="1"/>
</dbReference>
<sequence>MSEVIHLADESRFVINVDGAQAVLAYELYEDQTAADSPGRRCNFNNTYVPPELRGRGLAEKLVRRGLKWAKAEGLEIEASCWYVQKFLGKK</sequence>
<dbReference type="InterPro" id="IPR016181">
    <property type="entry name" value="Acyl_CoA_acyltransferase"/>
</dbReference>
<evidence type="ECO:0000259" key="1">
    <source>
        <dbReference type="PROSITE" id="PS51186"/>
    </source>
</evidence>
<dbReference type="RefSeq" id="WP_012275198.1">
    <property type="nucleotide sequence ID" value="NC_010334.1"/>
</dbReference>
<dbReference type="OrthoDB" id="9813275at2"/>
<dbReference type="STRING" id="458817.Shal_0065"/>
<dbReference type="Proteomes" id="UP000001317">
    <property type="component" value="Chromosome"/>
</dbReference>
<organism evidence="3 4">
    <name type="scientific">Shewanella halifaxensis (strain HAW-EB4)</name>
    <dbReference type="NCBI Taxonomy" id="458817"/>
    <lineage>
        <taxon>Bacteria</taxon>
        <taxon>Pseudomonadati</taxon>
        <taxon>Pseudomonadota</taxon>
        <taxon>Gammaproteobacteria</taxon>
        <taxon>Alteromonadales</taxon>
        <taxon>Shewanellaceae</taxon>
        <taxon>Shewanella</taxon>
    </lineage>
</organism>
<evidence type="ECO:0000313" key="3">
    <source>
        <dbReference type="EMBL" id="ABZ74641.1"/>
    </source>
</evidence>
<dbReference type="eggNOG" id="COG2388">
    <property type="taxonomic scope" value="Bacteria"/>
</dbReference>
<dbReference type="PANTHER" id="PTHR31435:SF9">
    <property type="entry name" value="PROTEIN NATD1"/>
    <property type="match status" value="1"/>
</dbReference>
<proteinExistence type="predicted"/>
<evidence type="ECO:0000259" key="2">
    <source>
        <dbReference type="PROSITE" id="PS51729"/>
    </source>
</evidence>
<feature type="domain" description="N-acetyltransferase" evidence="1">
    <location>
        <begin position="1"/>
        <end position="91"/>
    </location>
</feature>
<evidence type="ECO:0008006" key="5">
    <source>
        <dbReference type="Google" id="ProtNLM"/>
    </source>
</evidence>
<dbReference type="Pfam" id="PF14542">
    <property type="entry name" value="Acetyltransf_CG"/>
    <property type="match status" value="1"/>
</dbReference>
<dbReference type="HOGENOM" id="CLU_132888_1_2_6"/>
<dbReference type="SUPFAM" id="SSF55729">
    <property type="entry name" value="Acyl-CoA N-acyltransferases (Nat)"/>
    <property type="match status" value="1"/>
</dbReference>
<dbReference type="PROSITE" id="PS51186">
    <property type="entry name" value="GNAT"/>
    <property type="match status" value="1"/>
</dbReference>
<dbReference type="InterPro" id="IPR000182">
    <property type="entry name" value="GNAT_dom"/>
</dbReference>
<accession>B0TM48</accession>
<dbReference type="PANTHER" id="PTHR31435">
    <property type="entry name" value="PROTEIN NATD1"/>
    <property type="match status" value="1"/>
</dbReference>
<evidence type="ECO:0000313" key="4">
    <source>
        <dbReference type="Proteomes" id="UP000001317"/>
    </source>
</evidence>
<protein>
    <recommendedName>
        <fullName evidence="5">N-acetyltransferase domain-containing protein</fullName>
    </recommendedName>
</protein>
<dbReference type="InterPro" id="IPR045057">
    <property type="entry name" value="Gcn5-rel_NAT"/>
</dbReference>
<dbReference type="InterPro" id="IPR031165">
    <property type="entry name" value="GNAT_YJDJ"/>
</dbReference>
<dbReference type="KEGG" id="shl:Shal_0065"/>
<dbReference type="AlphaFoldDB" id="B0TM48"/>
<keyword evidence="4" id="KW-1185">Reference proteome</keyword>